<organism evidence="1 2">
    <name type="scientific">Cuspidothrix issatschenkoi CHARLIE-1</name>
    <dbReference type="NCBI Taxonomy" id="2052836"/>
    <lineage>
        <taxon>Bacteria</taxon>
        <taxon>Bacillati</taxon>
        <taxon>Cyanobacteriota</taxon>
        <taxon>Cyanophyceae</taxon>
        <taxon>Nostocales</taxon>
        <taxon>Aphanizomenonaceae</taxon>
        <taxon>Cuspidothrix</taxon>
    </lineage>
</organism>
<gene>
    <name evidence="1" type="ORF">CUN59_16100</name>
</gene>
<dbReference type="AlphaFoldDB" id="A0A2S6CRP4"/>
<dbReference type="EMBL" id="PGEM01000126">
    <property type="protein sequence ID" value="PPJ62362.1"/>
    <property type="molecule type" value="Genomic_DNA"/>
</dbReference>
<keyword evidence="2" id="KW-1185">Reference proteome</keyword>
<dbReference type="RefSeq" id="WP_104388790.1">
    <property type="nucleotide sequence ID" value="NZ_PGEM01000126.1"/>
</dbReference>
<name>A0A2S6CRP4_9CYAN</name>
<protein>
    <recommendedName>
        <fullName evidence="3">Phage portal protein</fullName>
    </recommendedName>
</protein>
<proteinExistence type="predicted"/>
<evidence type="ECO:0008006" key="3">
    <source>
        <dbReference type="Google" id="ProtNLM"/>
    </source>
</evidence>
<reference evidence="1 2" key="1">
    <citation type="submission" date="2018-02" db="EMBL/GenBank/DDBJ databases">
        <title>Discovery of a pederin family compound in a non-symbiotic bloom-forming cyanobacterium.</title>
        <authorList>
            <person name="Kust A."/>
            <person name="Mares J."/>
            <person name="Jokela J."/>
            <person name="Urajova P."/>
            <person name="Hajek J."/>
            <person name="Saurav K."/>
            <person name="Voracova K."/>
            <person name="Fewer D.P."/>
            <person name="Haapaniemi E."/>
            <person name="Permi P."/>
            <person name="Rehakova K."/>
            <person name="Sivonen K."/>
            <person name="Hrouzek P."/>
        </authorList>
    </citation>
    <scope>NUCLEOTIDE SEQUENCE [LARGE SCALE GENOMIC DNA]</scope>
    <source>
        <strain evidence="1 2">CHARLIE-1</strain>
    </source>
</reference>
<comment type="caution">
    <text evidence="1">The sequence shown here is derived from an EMBL/GenBank/DDBJ whole genome shotgun (WGS) entry which is preliminary data.</text>
</comment>
<dbReference type="OrthoDB" id="505831at2"/>
<dbReference type="Proteomes" id="UP000239589">
    <property type="component" value="Unassembled WGS sequence"/>
</dbReference>
<sequence>MATKQELLDAYKGINPANTRELPVKIIQLIVEQIKSFLLGDSYQKKIKLLAINPEQQANLNLQLEQIKLYSLLQDVYLDVPVYGETYIEVSEGKLRHIRTIDVDDIKVDPLDPLKVVYLKESREIYDAVNNKYVKVKVEHYLTLSVENQTTLDLFNLPDYKYFVKVGDAEPVEMGDHIPIVRLVNSLDGRTAQSAIERLIHLQLEYNEVRSRINLNGKHHKPQVFTIGTSAPAIIGRTNSSQLESVESATGSAAFQTAFTSDAASILHLPISNAAAELGITPKIGYLQPVDSPYLERQRLIILQDIYSLTGVMLLELQNARSASSSSSLSVLYEPLQRATLSRANYLISAIKTIFLELGIDIPFRVELPDMMPRDLQDKKLQIEAVRHKLISRKRYLVEVEGLTEEEALKELEQLDAEKGLNIQYSAALTDSKDQPNIDEKTLFEESVIN</sequence>
<evidence type="ECO:0000313" key="2">
    <source>
        <dbReference type="Proteomes" id="UP000239589"/>
    </source>
</evidence>
<evidence type="ECO:0000313" key="1">
    <source>
        <dbReference type="EMBL" id="PPJ62362.1"/>
    </source>
</evidence>
<accession>A0A2S6CRP4</accession>